<evidence type="ECO:0000256" key="2">
    <source>
        <dbReference type="SAM" id="Phobius"/>
    </source>
</evidence>
<feature type="region of interest" description="Disordered" evidence="1">
    <location>
        <begin position="175"/>
        <end position="197"/>
    </location>
</feature>
<dbReference type="Pfam" id="PF14362">
    <property type="entry name" value="DUF4407"/>
    <property type="match status" value="1"/>
</dbReference>
<feature type="transmembrane region" description="Helical" evidence="2">
    <location>
        <begin position="58"/>
        <end position="80"/>
    </location>
</feature>
<feature type="transmembrane region" description="Helical" evidence="2">
    <location>
        <begin position="29"/>
        <end position="52"/>
    </location>
</feature>
<keyword evidence="2" id="KW-0812">Transmembrane</keyword>
<keyword evidence="2" id="KW-0472">Membrane</keyword>
<dbReference type="EMBL" id="CP070608">
    <property type="protein sequence ID" value="QSE95916.1"/>
    <property type="molecule type" value="Genomic_DNA"/>
</dbReference>
<keyword evidence="2" id="KW-1133">Transmembrane helix</keyword>
<keyword evidence="4" id="KW-1185">Reference proteome</keyword>
<name>A0A974ZZB9_9BACT</name>
<accession>A0A974ZZB9</accession>
<dbReference type="AlphaFoldDB" id="A0A974ZZB9"/>
<evidence type="ECO:0000256" key="1">
    <source>
        <dbReference type="SAM" id="MobiDB-lite"/>
    </source>
</evidence>
<evidence type="ECO:0000313" key="3">
    <source>
        <dbReference type="EMBL" id="QSE95916.1"/>
    </source>
</evidence>
<evidence type="ECO:0000313" key="4">
    <source>
        <dbReference type="Proteomes" id="UP000662783"/>
    </source>
</evidence>
<dbReference type="KEGG" id="fuv:JR347_09815"/>
<reference evidence="3" key="1">
    <citation type="submission" date="2021-02" db="EMBL/GenBank/DDBJ databases">
        <title>Fulvivirga sp. S481 isolated from sea water.</title>
        <authorList>
            <person name="Bae S.S."/>
            <person name="Baek K."/>
        </authorList>
    </citation>
    <scope>NUCLEOTIDE SEQUENCE</scope>
    <source>
        <strain evidence="3">S481</strain>
    </source>
</reference>
<feature type="transmembrane region" description="Helical" evidence="2">
    <location>
        <begin position="92"/>
        <end position="110"/>
    </location>
</feature>
<proteinExistence type="predicted"/>
<dbReference type="Proteomes" id="UP000662783">
    <property type="component" value="Chromosome"/>
</dbReference>
<sequence>MKKVKNFFWYCAGANHQLLEKCPTDESKYVGIGATIFFTGLFAVLAAGYGLYTVFDSYLIASTLGLVWGLMIFNLDRFIVSSMRKTTLGNELIMAIPRFVLAILISIVIAKPLELKIFEKEINGELTVMQDEMKSAKEATINTKYEEQKQLLTTDINRLKADITTKTAQRDELSRIAQQEADGTGGTKKRNPGPIYQIKKDDADRVNKELEELLAINQPLIIEKEKQISGIDSLQQSELLALETTDIGGPAARLEALNRISAQSAAIWWANAFIILLFIVIEISPILVKLLSSKGPYDYLLQKEEYQFEANAYKDKGFIHDGIKKETEALANKEKEFVRSNLDMKLDNA</sequence>
<feature type="transmembrane region" description="Helical" evidence="2">
    <location>
        <begin position="266"/>
        <end position="288"/>
    </location>
</feature>
<gene>
    <name evidence="3" type="ORF">JR347_09815</name>
</gene>
<organism evidence="3 4">
    <name type="scientific">Fulvivirga lutea</name>
    <dbReference type="NCBI Taxonomy" id="2810512"/>
    <lineage>
        <taxon>Bacteria</taxon>
        <taxon>Pseudomonadati</taxon>
        <taxon>Bacteroidota</taxon>
        <taxon>Cytophagia</taxon>
        <taxon>Cytophagales</taxon>
        <taxon>Fulvivirgaceae</taxon>
        <taxon>Fulvivirga</taxon>
    </lineage>
</organism>
<protein>
    <submittedName>
        <fullName evidence="3">DUF4407 domain-containing protein</fullName>
    </submittedName>
</protein>
<dbReference type="RefSeq" id="WP_205720429.1">
    <property type="nucleotide sequence ID" value="NZ_CP070608.1"/>
</dbReference>
<dbReference type="InterPro" id="IPR025519">
    <property type="entry name" value="DUF4407"/>
</dbReference>